<accession>A0ABQ4FJK0</accession>
<dbReference type="Proteomes" id="UP000651728">
    <property type="component" value="Unassembled WGS sequence"/>
</dbReference>
<gene>
    <name evidence="1" type="ORF">Mam01_51360</name>
</gene>
<proteinExistence type="predicted"/>
<protein>
    <submittedName>
        <fullName evidence="1">Uncharacterized protein</fullName>
    </submittedName>
</protein>
<reference evidence="1 2" key="1">
    <citation type="submission" date="2021-01" db="EMBL/GenBank/DDBJ databases">
        <title>Whole genome shotgun sequence of Microbispora amethystogenes NBRC 101907.</title>
        <authorList>
            <person name="Komaki H."/>
            <person name="Tamura T."/>
        </authorList>
    </citation>
    <scope>NUCLEOTIDE SEQUENCE [LARGE SCALE GENOMIC DNA]</scope>
    <source>
        <strain evidence="1 2">NBRC 101907</strain>
    </source>
</reference>
<name>A0ABQ4FJK0_9ACTN</name>
<evidence type="ECO:0000313" key="2">
    <source>
        <dbReference type="Proteomes" id="UP000651728"/>
    </source>
</evidence>
<comment type="caution">
    <text evidence="1">The sequence shown here is derived from an EMBL/GenBank/DDBJ whole genome shotgun (WGS) entry which is preliminary data.</text>
</comment>
<evidence type="ECO:0000313" key="1">
    <source>
        <dbReference type="EMBL" id="GIH34972.1"/>
    </source>
</evidence>
<dbReference type="EMBL" id="BOOB01000040">
    <property type="protein sequence ID" value="GIH34972.1"/>
    <property type="molecule type" value="Genomic_DNA"/>
</dbReference>
<sequence>MRKVIANEWMTLDGVVQSPSYADEDVTGGFRHGGWHTRYFDELSMTWVIENVRGAGGYRIRPQCSGLQFRPGVKRTCPRSGAGQADPPPTSSCVQRAQTGRSCCSMYWRRTRIGAPPTLPAK</sequence>
<organism evidence="1 2">
    <name type="scientific">Microbispora amethystogenes</name>
    <dbReference type="NCBI Taxonomy" id="1427754"/>
    <lineage>
        <taxon>Bacteria</taxon>
        <taxon>Bacillati</taxon>
        <taxon>Actinomycetota</taxon>
        <taxon>Actinomycetes</taxon>
        <taxon>Streptosporangiales</taxon>
        <taxon>Streptosporangiaceae</taxon>
        <taxon>Microbispora</taxon>
    </lineage>
</organism>
<keyword evidence="2" id="KW-1185">Reference proteome</keyword>